<dbReference type="AlphaFoldDB" id="A0A0N4Y5T9"/>
<accession>A0A0N4Y5T9</accession>
<evidence type="ECO:0000313" key="2">
    <source>
        <dbReference type="Proteomes" id="UP000271162"/>
    </source>
</evidence>
<evidence type="ECO:0000313" key="1">
    <source>
        <dbReference type="EMBL" id="VDL74982.1"/>
    </source>
</evidence>
<dbReference type="Proteomes" id="UP000271162">
    <property type="component" value="Unassembled WGS sequence"/>
</dbReference>
<gene>
    <name evidence="1" type="ORF">NBR_LOCUS11393</name>
</gene>
<sequence length="101" mass="11450">MHNVQSLEYQLKARACQRSPAGLIAQVPECRPNETLERPTPASRSDSDYWNELCDCPFADDPVDDGCYLEETSSFSTYDNVCVDDDEHIYHELEVGEPLHA</sequence>
<protein>
    <submittedName>
        <fullName evidence="3">Coordinator of PRMT5 and differentiation stimulator</fullName>
    </submittedName>
</protein>
<keyword evidence="2" id="KW-1185">Reference proteome</keyword>
<organism evidence="3">
    <name type="scientific">Nippostrongylus brasiliensis</name>
    <name type="common">Rat hookworm</name>
    <dbReference type="NCBI Taxonomy" id="27835"/>
    <lineage>
        <taxon>Eukaryota</taxon>
        <taxon>Metazoa</taxon>
        <taxon>Ecdysozoa</taxon>
        <taxon>Nematoda</taxon>
        <taxon>Chromadorea</taxon>
        <taxon>Rhabditida</taxon>
        <taxon>Rhabditina</taxon>
        <taxon>Rhabditomorpha</taxon>
        <taxon>Strongyloidea</taxon>
        <taxon>Heligmosomidae</taxon>
        <taxon>Nippostrongylus</taxon>
    </lineage>
</organism>
<proteinExistence type="predicted"/>
<evidence type="ECO:0000313" key="3">
    <source>
        <dbReference type="WBParaSite" id="NBR_0001139201-mRNA-1"/>
    </source>
</evidence>
<reference evidence="1 2" key="2">
    <citation type="submission" date="2018-11" db="EMBL/GenBank/DDBJ databases">
        <authorList>
            <consortium name="Pathogen Informatics"/>
        </authorList>
    </citation>
    <scope>NUCLEOTIDE SEQUENCE [LARGE SCALE GENOMIC DNA]</scope>
</reference>
<dbReference type="WBParaSite" id="NBR_0001139201-mRNA-1">
    <property type="protein sequence ID" value="NBR_0001139201-mRNA-1"/>
    <property type="gene ID" value="NBR_0001139201"/>
</dbReference>
<name>A0A0N4Y5T9_NIPBR</name>
<dbReference type="EMBL" id="UYSL01020516">
    <property type="protein sequence ID" value="VDL74982.1"/>
    <property type="molecule type" value="Genomic_DNA"/>
</dbReference>
<reference evidence="3" key="1">
    <citation type="submission" date="2017-02" db="UniProtKB">
        <authorList>
            <consortium name="WormBaseParasite"/>
        </authorList>
    </citation>
    <scope>IDENTIFICATION</scope>
</reference>